<dbReference type="GO" id="GO:0000155">
    <property type="term" value="F:phosphorelay sensor kinase activity"/>
    <property type="evidence" value="ECO:0007669"/>
    <property type="project" value="InterPro"/>
</dbReference>
<dbReference type="FunFam" id="1.10.287.130:FF:000001">
    <property type="entry name" value="Two-component sensor histidine kinase"/>
    <property type="match status" value="1"/>
</dbReference>
<keyword evidence="4" id="KW-0808">Transferase</keyword>
<dbReference type="InterPro" id="IPR005467">
    <property type="entry name" value="His_kinase_dom"/>
</dbReference>
<dbReference type="Proteomes" id="UP000003704">
    <property type="component" value="Unassembled WGS sequence"/>
</dbReference>
<dbReference type="STRING" id="1172194.WQQ_38110"/>
<dbReference type="SUPFAM" id="SSF55785">
    <property type="entry name" value="PYP-like sensor domain (PAS domain)"/>
    <property type="match status" value="1"/>
</dbReference>
<evidence type="ECO:0000256" key="1">
    <source>
        <dbReference type="ARBA" id="ARBA00000085"/>
    </source>
</evidence>
<protein>
    <recommendedName>
        <fullName evidence="2">histidine kinase</fullName>
        <ecNumber evidence="2">2.7.13.3</ecNumber>
    </recommendedName>
</protein>
<evidence type="ECO:0000259" key="11">
    <source>
        <dbReference type="PROSITE" id="PS50113"/>
    </source>
</evidence>
<dbReference type="Pfam" id="PF02518">
    <property type="entry name" value="HATPase_c"/>
    <property type="match status" value="1"/>
</dbReference>
<dbReference type="SMART" id="SM00388">
    <property type="entry name" value="HisKA"/>
    <property type="match status" value="1"/>
</dbReference>
<dbReference type="PROSITE" id="PS50110">
    <property type="entry name" value="RESPONSE_REGULATORY"/>
    <property type="match status" value="1"/>
</dbReference>
<gene>
    <name evidence="12" type="ORF">WQQ_38110</name>
</gene>
<dbReference type="SUPFAM" id="SSF55874">
    <property type="entry name" value="ATPase domain of HSP90 chaperone/DNA topoisomerase II/histidine kinase"/>
    <property type="match status" value="1"/>
</dbReference>
<dbReference type="Gene3D" id="3.40.50.2300">
    <property type="match status" value="1"/>
</dbReference>
<dbReference type="InterPro" id="IPR001789">
    <property type="entry name" value="Sig_transdc_resp-reg_receiver"/>
</dbReference>
<dbReference type="PRINTS" id="PR00344">
    <property type="entry name" value="BCTRLSENSOR"/>
</dbReference>
<keyword evidence="7" id="KW-0472">Membrane</keyword>
<reference evidence="12 13" key="1">
    <citation type="journal article" date="2012" name="J. Bacteriol.">
        <title>Genome Sequence of n-Alkane-Degrading Hydrocarboniphaga effusa Strain AP103T (ATCC BAA-332T).</title>
        <authorList>
            <person name="Chang H.K."/>
            <person name="Zylstra G.J."/>
            <person name="Chae J.C."/>
        </authorList>
    </citation>
    <scope>NUCLEOTIDE SEQUENCE [LARGE SCALE GENOMIC DNA]</scope>
    <source>
        <strain evidence="12 13">AP103</strain>
    </source>
</reference>
<organism evidence="12 13">
    <name type="scientific">Hydrocarboniphaga effusa AP103</name>
    <dbReference type="NCBI Taxonomy" id="1172194"/>
    <lineage>
        <taxon>Bacteria</taxon>
        <taxon>Pseudomonadati</taxon>
        <taxon>Pseudomonadota</taxon>
        <taxon>Gammaproteobacteria</taxon>
        <taxon>Nevskiales</taxon>
        <taxon>Nevskiaceae</taxon>
        <taxon>Hydrocarboniphaga</taxon>
    </lineage>
</organism>
<dbReference type="InterPro" id="IPR003594">
    <property type="entry name" value="HATPase_dom"/>
</dbReference>
<dbReference type="PANTHER" id="PTHR43547">
    <property type="entry name" value="TWO-COMPONENT HISTIDINE KINASE"/>
    <property type="match status" value="1"/>
</dbReference>
<dbReference type="Gene3D" id="3.30.450.20">
    <property type="entry name" value="PAS domain"/>
    <property type="match status" value="1"/>
</dbReference>
<evidence type="ECO:0000313" key="12">
    <source>
        <dbReference type="EMBL" id="EIT68616.1"/>
    </source>
</evidence>
<dbReference type="FunFam" id="3.30.565.10:FF:000006">
    <property type="entry name" value="Sensor histidine kinase WalK"/>
    <property type="match status" value="1"/>
</dbReference>
<sequence>MKPGSGTQAEDRLLLLVPTSRDAQLSEQILGRAGVTCTPCPGLEQLSAELDRDVAALLIAEEIYAVDHSGLLAAWLARQEPWSDLPIILLARPGSDSETLTRAVEQLSNVTVIDRPTRIATLVSVVRSAIRARRRQYQLREHLVLRERTETQLRETVEEVRTLLDTLPIGVVMTSDTETSRITGNARAHALLRVRTGEKFDGRVRVFDGDTEVPFERHPLTRAARGENVVAEHVDLRIDDSVIHAMVWATPLRNLRGEPRGALAAILDLTEQRRAELALRESDRRKDEFLAILAHELRNPLAPVRTALDILKRETQPGTRQNLHEIIERQVETMVRLVNDLLDVSRIARGTTDLDEQIVDLRQIVRSAIEISQPLIAAGRHRLSTQLPPDPVRMRADPLRLAQVFANLLNNAAKYTPVAGEIAIRVDIADRQARIVIEDDGIGIAKEMLTEVFDMFRQIREGGQKPSSGLGIGLTLVKRLVEQHQGSVVAESDGIGCGSRFIVHLPLTPIDGSSKTFPQSESAFSLRGLRVLVADDNEDAAAVLRQLIQMLGGVCGVVNDGEEVLDALRADKPSVAILDIGMPHLDGYTVARRIRALPEFDDVVLVALTGWGQDEDKRRSREAGFDFHLVKPAAYDALKAVLAPLVPAP</sequence>
<dbReference type="PANTHER" id="PTHR43547:SF2">
    <property type="entry name" value="HYBRID SIGNAL TRANSDUCTION HISTIDINE KINASE C"/>
    <property type="match status" value="1"/>
</dbReference>
<evidence type="ECO:0000256" key="6">
    <source>
        <dbReference type="ARBA" id="ARBA00023012"/>
    </source>
</evidence>
<dbReference type="SMART" id="SM00448">
    <property type="entry name" value="REC"/>
    <property type="match status" value="1"/>
</dbReference>
<dbReference type="RefSeq" id="WP_007186746.1">
    <property type="nucleotide sequence ID" value="NZ_AKGD01000003.1"/>
</dbReference>
<evidence type="ECO:0000259" key="10">
    <source>
        <dbReference type="PROSITE" id="PS50110"/>
    </source>
</evidence>
<dbReference type="Gene3D" id="3.30.565.10">
    <property type="entry name" value="Histidine kinase-like ATPase, C-terminal domain"/>
    <property type="match status" value="1"/>
</dbReference>
<dbReference type="EC" id="2.7.13.3" evidence="2"/>
<dbReference type="SUPFAM" id="SSF47384">
    <property type="entry name" value="Homodimeric domain of signal transducing histidine kinase"/>
    <property type="match status" value="1"/>
</dbReference>
<dbReference type="PROSITE" id="PS50113">
    <property type="entry name" value="PAC"/>
    <property type="match status" value="1"/>
</dbReference>
<dbReference type="Pfam" id="PF00072">
    <property type="entry name" value="Response_reg"/>
    <property type="match status" value="1"/>
</dbReference>
<evidence type="ECO:0000256" key="4">
    <source>
        <dbReference type="ARBA" id="ARBA00022679"/>
    </source>
</evidence>
<name>I8HYR1_9GAMM</name>
<accession>I8HYR1</accession>
<keyword evidence="6" id="KW-0902">Two-component regulatory system</keyword>
<keyword evidence="13" id="KW-1185">Reference proteome</keyword>
<dbReference type="InterPro" id="IPR035965">
    <property type="entry name" value="PAS-like_dom_sf"/>
</dbReference>
<keyword evidence="5" id="KW-0418">Kinase</keyword>
<feature type="domain" description="PAC" evidence="11">
    <location>
        <begin position="229"/>
        <end position="281"/>
    </location>
</feature>
<dbReference type="GO" id="GO:0005886">
    <property type="term" value="C:plasma membrane"/>
    <property type="evidence" value="ECO:0007669"/>
    <property type="project" value="UniProtKB-ARBA"/>
</dbReference>
<dbReference type="AlphaFoldDB" id="I8HYR1"/>
<feature type="modified residue" description="4-aspartylphosphate" evidence="8">
    <location>
        <position position="579"/>
    </location>
</feature>
<evidence type="ECO:0000259" key="9">
    <source>
        <dbReference type="PROSITE" id="PS50109"/>
    </source>
</evidence>
<dbReference type="Pfam" id="PF00512">
    <property type="entry name" value="HisKA"/>
    <property type="match status" value="1"/>
</dbReference>
<dbReference type="InterPro" id="IPR003661">
    <property type="entry name" value="HisK_dim/P_dom"/>
</dbReference>
<dbReference type="CDD" id="cd00082">
    <property type="entry name" value="HisKA"/>
    <property type="match status" value="1"/>
</dbReference>
<dbReference type="OrthoDB" id="9768069at2"/>
<dbReference type="InterPro" id="IPR036097">
    <property type="entry name" value="HisK_dim/P_sf"/>
</dbReference>
<feature type="domain" description="Histidine kinase" evidence="9">
    <location>
        <begin position="292"/>
        <end position="509"/>
    </location>
</feature>
<dbReference type="CDD" id="cd00075">
    <property type="entry name" value="HATPase"/>
    <property type="match status" value="1"/>
</dbReference>
<dbReference type="SMART" id="SM00387">
    <property type="entry name" value="HATPase_c"/>
    <property type="match status" value="1"/>
</dbReference>
<dbReference type="SUPFAM" id="SSF52172">
    <property type="entry name" value="CheY-like"/>
    <property type="match status" value="2"/>
</dbReference>
<evidence type="ECO:0000256" key="8">
    <source>
        <dbReference type="PROSITE-ProRule" id="PRU00169"/>
    </source>
</evidence>
<keyword evidence="3 8" id="KW-0597">Phosphoprotein</keyword>
<dbReference type="PROSITE" id="PS50109">
    <property type="entry name" value="HIS_KIN"/>
    <property type="match status" value="1"/>
</dbReference>
<dbReference type="CDD" id="cd17580">
    <property type="entry name" value="REC_2_DhkD-like"/>
    <property type="match status" value="1"/>
</dbReference>
<dbReference type="EMBL" id="AKGD01000003">
    <property type="protein sequence ID" value="EIT68616.1"/>
    <property type="molecule type" value="Genomic_DNA"/>
</dbReference>
<evidence type="ECO:0000256" key="7">
    <source>
        <dbReference type="ARBA" id="ARBA00023136"/>
    </source>
</evidence>
<dbReference type="InterPro" id="IPR011006">
    <property type="entry name" value="CheY-like_superfamily"/>
</dbReference>
<evidence type="ECO:0000256" key="3">
    <source>
        <dbReference type="ARBA" id="ARBA00022553"/>
    </source>
</evidence>
<dbReference type="InterPro" id="IPR036890">
    <property type="entry name" value="HATPase_C_sf"/>
</dbReference>
<proteinExistence type="predicted"/>
<dbReference type="InterPro" id="IPR000700">
    <property type="entry name" value="PAS-assoc_C"/>
</dbReference>
<dbReference type="Gene3D" id="1.10.287.130">
    <property type="match status" value="1"/>
</dbReference>
<dbReference type="InterPro" id="IPR004358">
    <property type="entry name" value="Sig_transdc_His_kin-like_C"/>
</dbReference>
<evidence type="ECO:0000256" key="5">
    <source>
        <dbReference type="ARBA" id="ARBA00022777"/>
    </source>
</evidence>
<dbReference type="PATRIC" id="fig|1172194.4.peg.3699"/>
<evidence type="ECO:0000256" key="2">
    <source>
        <dbReference type="ARBA" id="ARBA00012438"/>
    </source>
</evidence>
<comment type="catalytic activity">
    <reaction evidence="1">
        <text>ATP + protein L-histidine = ADP + protein N-phospho-L-histidine.</text>
        <dbReference type="EC" id="2.7.13.3"/>
    </reaction>
</comment>
<evidence type="ECO:0000313" key="13">
    <source>
        <dbReference type="Proteomes" id="UP000003704"/>
    </source>
</evidence>
<feature type="domain" description="Response regulatory" evidence="10">
    <location>
        <begin position="530"/>
        <end position="646"/>
    </location>
</feature>
<comment type="caution">
    <text evidence="12">The sequence shown here is derived from an EMBL/GenBank/DDBJ whole genome shotgun (WGS) entry which is preliminary data.</text>
</comment>